<comment type="function">
    <text evidence="4">Formation of pseudouridine at positions 38, 39 and 40 in the anticodon stem and loop of transfer RNAs.</text>
</comment>
<keyword evidence="10" id="KW-1185">Reference proteome</keyword>
<dbReference type="PANTHER" id="PTHR11142:SF0">
    <property type="entry name" value="TRNA PSEUDOURIDINE SYNTHASE-LIKE 1"/>
    <property type="match status" value="1"/>
</dbReference>
<dbReference type="OrthoDB" id="9811823at2"/>
<dbReference type="InterPro" id="IPR020097">
    <property type="entry name" value="PsdUridine_synth_TruA_a/b_dom"/>
</dbReference>
<comment type="catalytic activity">
    <reaction evidence="4 7">
        <text>uridine(38/39/40) in tRNA = pseudouridine(38/39/40) in tRNA</text>
        <dbReference type="Rhea" id="RHEA:22376"/>
        <dbReference type="Rhea" id="RHEA-COMP:10085"/>
        <dbReference type="Rhea" id="RHEA-COMP:10087"/>
        <dbReference type="ChEBI" id="CHEBI:65314"/>
        <dbReference type="ChEBI" id="CHEBI:65315"/>
        <dbReference type="EC" id="5.4.99.12"/>
    </reaction>
</comment>
<dbReference type="EC" id="5.4.99.12" evidence="4"/>
<comment type="subunit">
    <text evidence="4">Homodimer.</text>
</comment>
<evidence type="ECO:0000313" key="9">
    <source>
        <dbReference type="EMBL" id="TLE02277.1"/>
    </source>
</evidence>
<name>A0A4U8TP34_9HELI</name>
<dbReference type="Gene3D" id="3.30.70.660">
    <property type="entry name" value="Pseudouridine synthase I, catalytic domain, C-terminal subdomain"/>
    <property type="match status" value="1"/>
</dbReference>
<dbReference type="InterPro" id="IPR001406">
    <property type="entry name" value="PsdUridine_synth_TruA"/>
</dbReference>
<reference evidence="9 10" key="1">
    <citation type="journal article" date="2014" name="Genome Announc.">
        <title>Draft genome sequences of eight enterohepatic helicobacter species isolated from both laboratory and wild rodents.</title>
        <authorList>
            <person name="Sheh A."/>
            <person name="Shen Z."/>
            <person name="Fox J.G."/>
        </authorList>
    </citation>
    <scope>NUCLEOTIDE SEQUENCE [LARGE SCALE GENOMIC DNA]</scope>
    <source>
        <strain evidence="9 10">MIT 01-6451</strain>
    </source>
</reference>
<evidence type="ECO:0000313" key="10">
    <source>
        <dbReference type="Proteomes" id="UP000029707"/>
    </source>
</evidence>
<evidence type="ECO:0000256" key="3">
    <source>
        <dbReference type="ARBA" id="ARBA00023235"/>
    </source>
</evidence>
<evidence type="ECO:0000256" key="4">
    <source>
        <dbReference type="HAMAP-Rule" id="MF_00171"/>
    </source>
</evidence>
<feature type="domain" description="Pseudouridine synthase I TruA alpha/beta" evidence="8">
    <location>
        <begin position="6"/>
        <end position="105"/>
    </location>
</feature>
<accession>A0A4U8TP34</accession>
<dbReference type="InterPro" id="IPR020094">
    <property type="entry name" value="TruA/RsuA/RluB/E/F_N"/>
</dbReference>
<dbReference type="Pfam" id="PF01416">
    <property type="entry name" value="PseudoU_synth_1"/>
    <property type="match status" value="2"/>
</dbReference>
<dbReference type="GO" id="GO:0160147">
    <property type="term" value="F:tRNA pseudouridine(38-40) synthase activity"/>
    <property type="evidence" value="ECO:0007669"/>
    <property type="project" value="UniProtKB-EC"/>
</dbReference>
<dbReference type="NCBIfam" id="TIGR00071">
    <property type="entry name" value="hisT_truA"/>
    <property type="match status" value="1"/>
</dbReference>
<dbReference type="Proteomes" id="UP000029707">
    <property type="component" value="Unassembled WGS sequence"/>
</dbReference>
<evidence type="ECO:0000256" key="6">
    <source>
        <dbReference type="PIRSR" id="PIRSR001430-2"/>
    </source>
</evidence>
<protein>
    <recommendedName>
        <fullName evidence="4">tRNA pseudouridine synthase A</fullName>
        <ecNumber evidence="4">5.4.99.12</ecNumber>
    </recommendedName>
    <alternativeName>
        <fullName evidence="4">tRNA pseudouridine(38-40) synthase</fullName>
    </alternativeName>
    <alternativeName>
        <fullName evidence="4">tRNA pseudouridylate synthase I</fullName>
    </alternativeName>
    <alternativeName>
        <fullName evidence="4">tRNA-uridine isomerase I</fullName>
    </alternativeName>
</protein>
<evidence type="ECO:0000259" key="8">
    <source>
        <dbReference type="Pfam" id="PF01416"/>
    </source>
</evidence>
<dbReference type="HAMAP" id="MF_00171">
    <property type="entry name" value="TruA"/>
    <property type="match status" value="1"/>
</dbReference>
<dbReference type="GO" id="GO:0031119">
    <property type="term" value="P:tRNA pseudouridine synthesis"/>
    <property type="evidence" value="ECO:0007669"/>
    <property type="project" value="UniProtKB-UniRule"/>
</dbReference>
<sequence>MQQYKAVIAYDGSAFCGFALQKHKKSVLGALQEAFLRVGISGEILGASRTDKGVHATAQVISFHNAHIHTYDKHFLLSLLNTKLYPHIMIRSLHKVNSHFHPRFDAKWRAYRFLLSNKRPSPFASAYVSYEKIGDLSRFCAALNLFKGTHNFTFFKKNGSYTKDDMREIFNIRFYHYQDMGVVYMRGNGFLRSQVRLMVGAALSVSRGEMSLINLKEQLLAKKQYYHYPIAPQGLYLCGVGYE</sequence>
<evidence type="ECO:0000256" key="5">
    <source>
        <dbReference type="PIRSR" id="PIRSR001430-1"/>
    </source>
</evidence>
<evidence type="ECO:0000256" key="7">
    <source>
        <dbReference type="RuleBase" id="RU003792"/>
    </source>
</evidence>
<feature type="domain" description="Pseudouridine synthase I TruA alpha/beta" evidence="8">
    <location>
        <begin position="142"/>
        <end position="243"/>
    </location>
</feature>
<comment type="caution">
    <text evidence="9">The sequence shown here is derived from an EMBL/GenBank/DDBJ whole genome shotgun (WGS) entry which is preliminary data.</text>
</comment>
<dbReference type="SUPFAM" id="SSF55120">
    <property type="entry name" value="Pseudouridine synthase"/>
    <property type="match status" value="1"/>
</dbReference>
<dbReference type="InterPro" id="IPR020103">
    <property type="entry name" value="PsdUridine_synth_cat_dom_sf"/>
</dbReference>
<proteinExistence type="inferred from homology"/>
<evidence type="ECO:0000256" key="2">
    <source>
        <dbReference type="ARBA" id="ARBA00022694"/>
    </source>
</evidence>
<organism evidence="9 10">
    <name type="scientific">Helicobacter japonicus</name>
    <dbReference type="NCBI Taxonomy" id="425400"/>
    <lineage>
        <taxon>Bacteria</taxon>
        <taxon>Pseudomonadati</taxon>
        <taxon>Campylobacterota</taxon>
        <taxon>Epsilonproteobacteria</taxon>
        <taxon>Campylobacterales</taxon>
        <taxon>Helicobacteraceae</taxon>
        <taxon>Helicobacter</taxon>
    </lineage>
</organism>
<dbReference type="GeneID" id="82321325"/>
<dbReference type="PIRSF" id="PIRSF001430">
    <property type="entry name" value="tRNA_psdUrid_synth"/>
    <property type="match status" value="1"/>
</dbReference>
<dbReference type="STRING" id="425400.LS65_04765"/>
<gene>
    <name evidence="4 9" type="primary">truA</name>
    <name evidence="9" type="ORF">LS65_003860</name>
</gene>
<dbReference type="AlphaFoldDB" id="A0A4U8TP34"/>
<comment type="caution">
    <text evidence="4">Lacks conserved residue(s) required for the propagation of feature annotation.</text>
</comment>
<dbReference type="InterPro" id="IPR020095">
    <property type="entry name" value="PsdUridine_synth_TruA_C"/>
</dbReference>
<dbReference type="CDD" id="cd02570">
    <property type="entry name" value="PseudoU_synth_EcTruA"/>
    <property type="match status" value="1"/>
</dbReference>
<dbReference type="PANTHER" id="PTHR11142">
    <property type="entry name" value="PSEUDOURIDYLATE SYNTHASE"/>
    <property type="match status" value="1"/>
</dbReference>
<dbReference type="EMBL" id="JRMQ02000003">
    <property type="protein sequence ID" value="TLE02277.1"/>
    <property type="molecule type" value="Genomic_DNA"/>
</dbReference>
<evidence type="ECO:0000256" key="1">
    <source>
        <dbReference type="ARBA" id="ARBA00009375"/>
    </source>
</evidence>
<dbReference type="Gene3D" id="3.30.70.580">
    <property type="entry name" value="Pseudouridine synthase I, catalytic domain, N-terminal subdomain"/>
    <property type="match status" value="1"/>
</dbReference>
<feature type="binding site" evidence="4 6">
    <location>
        <position position="111"/>
    </location>
    <ligand>
        <name>substrate</name>
    </ligand>
</feature>
<dbReference type="RefSeq" id="WP_034361617.1">
    <property type="nucleotide sequence ID" value="NZ_CAJUDB010000002.1"/>
</dbReference>
<dbReference type="GO" id="GO:0003723">
    <property type="term" value="F:RNA binding"/>
    <property type="evidence" value="ECO:0007669"/>
    <property type="project" value="InterPro"/>
</dbReference>
<keyword evidence="3 4" id="KW-0413">Isomerase</keyword>
<feature type="active site" description="Nucleophile" evidence="4 5">
    <location>
        <position position="51"/>
    </location>
</feature>
<keyword evidence="2 4" id="KW-0819">tRNA processing</keyword>
<comment type="similarity">
    <text evidence="1 4 7">Belongs to the tRNA pseudouridine synthase TruA family.</text>
</comment>